<evidence type="ECO:0000256" key="1">
    <source>
        <dbReference type="SAM" id="MobiDB-lite"/>
    </source>
</evidence>
<dbReference type="AlphaFoldDB" id="A0AAD6C6W7"/>
<reference evidence="2" key="2">
    <citation type="journal article" date="2023" name="IMA Fungus">
        <title>Comparative genomic study of the Penicillium genus elucidates a diverse pangenome and 15 lateral gene transfer events.</title>
        <authorList>
            <person name="Petersen C."/>
            <person name="Sorensen T."/>
            <person name="Nielsen M.R."/>
            <person name="Sondergaard T.E."/>
            <person name="Sorensen J.L."/>
            <person name="Fitzpatrick D.A."/>
            <person name="Frisvad J.C."/>
            <person name="Nielsen K.L."/>
        </authorList>
    </citation>
    <scope>NUCLEOTIDE SEQUENCE</scope>
    <source>
        <strain evidence="2">IBT 16125</strain>
    </source>
</reference>
<proteinExistence type="predicted"/>
<accession>A0AAD6C6W7</accession>
<evidence type="ECO:0000313" key="3">
    <source>
        <dbReference type="Proteomes" id="UP001213681"/>
    </source>
</evidence>
<organism evidence="2 3">
    <name type="scientific">Penicillium daleae</name>
    <dbReference type="NCBI Taxonomy" id="63821"/>
    <lineage>
        <taxon>Eukaryota</taxon>
        <taxon>Fungi</taxon>
        <taxon>Dikarya</taxon>
        <taxon>Ascomycota</taxon>
        <taxon>Pezizomycotina</taxon>
        <taxon>Eurotiomycetes</taxon>
        <taxon>Eurotiomycetidae</taxon>
        <taxon>Eurotiales</taxon>
        <taxon>Aspergillaceae</taxon>
        <taxon>Penicillium</taxon>
    </lineage>
</organism>
<dbReference type="RefSeq" id="XP_056766858.1">
    <property type="nucleotide sequence ID" value="XM_056908240.1"/>
</dbReference>
<keyword evidence="3" id="KW-1185">Reference proteome</keyword>
<feature type="region of interest" description="Disordered" evidence="1">
    <location>
        <begin position="1"/>
        <end position="28"/>
    </location>
</feature>
<protein>
    <submittedName>
        <fullName evidence="2">Uncharacterized protein</fullName>
    </submittedName>
</protein>
<sequence>MTHKRRRPVQRDAETASLNQPPPKKRRITRYQAKATAVEQLSSPPCQRTRITLRLRQGRYGGLNDTGRAKRSAAGRDARCGGLDQDDTAKKEAIRQDWLRRLRPWPTRAK</sequence>
<name>A0AAD6C6W7_9EURO</name>
<reference evidence="2" key="1">
    <citation type="submission" date="2022-12" db="EMBL/GenBank/DDBJ databases">
        <authorList>
            <person name="Petersen C."/>
        </authorList>
    </citation>
    <scope>NUCLEOTIDE SEQUENCE</scope>
    <source>
        <strain evidence="2">IBT 16125</strain>
    </source>
</reference>
<dbReference type="GeneID" id="81598483"/>
<dbReference type="EMBL" id="JAPVEA010000005">
    <property type="protein sequence ID" value="KAJ5453902.1"/>
    <property type="molecule type" value="Genomic_DNA"/>
</dbReference>
<dbReference type="Proteomes" id="UP001213681">
    <property type="component" value="Unassembled WGS sequence"/>
</dbReference>
<comment type="caution">
    <text evidence="2">The sequence shown here is derived from an EMBL/GenBank/DDBJ whole genome shotgun (WGS) entry which is preliminary data.</text>
</comment>
<feature type="region of interest" description="Disordered" evidence="1">
    <location>
        <begin position="60"/>
        <end position="89"/>
    </location>
</feature>
<evidence type="ECO:0000313" key="2">
    <source>
        <dbReference type="EMBL" id="KAJ5453902.1"/>
    </source>
</evidence>
<gene>
    <name evidence="2" type="ORF">N7458_004858</name>
</gene>